<proteinExistence type="predicted"/>
<name>A0A1G9Q827_9BACT</name>
<dbReference type="Pfam" id="PF13372">
    <property type="entry name" value="Alginate_exp"/>
    <property type="match status" value="1"/>
</dbReference>
<dbReference type="STRING" id="563176.SAMN04488090_2496"/>
<dbReference type="AlphaFoldDB" id="A0A1G9Q827"/>
<dbReference type="InterPro" id="IPR025388">
    <property type="entry name" value="Alginate_export_dom"/>
</dbReference>
<keyword evidence="4" id="KW-1185">Reference proteome</keyword>
<evidence type="ECO:0000313" key="4">
    <source>
        <dbReference type="Proteomes" id="UP000198901"/>
    </source>
</evidence>
<protein>
    <submittedName>
        <fullName evidence="3">Alginate export</fullName>
    </submittedName>
</protein>
<dbReference type="Proteomes" id="UP000198901">
    <property type="component" value="Unassembled WGS sequence"/>
</dbReference>
<evidence type="ECO:0000256" key="1">
    <source>
        <dbReference type="SAM" id="SignalP"/>
    </source>
</evidence>
<feature type="signal peptide" evidence="1">
    <location>
        <begin position="1"/>
        <end position="25"/>
    </location>
</feature>
<feature type="chain" id="PRO_5011632687" evidence="1">
    <location>
        <begin position="26"/>
        <end position="494"/>
    </location>
</feature>
<organism evidence="3 4">
    <name type="scientific">Siphonobacter aquaeclarae</name>
    <dbReference type="NCBI Taxonomy" id="563176"/>
    <lineage>
        <taxon>Bacteria</taxon>
        <taxon>Pseudomonadati</taxon>
        <taxon>Bacteroidota</taxon>
        <taxon>Cytophagia</taxon>
        <taxon>Cytophagales</taxon>
        <taxon>Cytophagaceae</taxon>
        <taxon>Siphonobacter</taxon>
    </lineage>
</organism>
<keyword evidence="1" id="KW-0732">Signal</keyword>
<dbReference type="RefSeq" id="WP_093202404.1">
    <property type="nucleotide sequence ID" value="NZ_FNGS01000004.1"/>
</dbReference>
<sequence length="494" mass="54426">MIHNYKSKWGLAFGGLLSLTFTAKAQVTLTGQIRTRTELRQGYATLLPKGASVAAFTSQRSGISLGYRSERIRVGVTLRDVRVWGQDASSISPADGNRLFLHEAWGEFVLSDSTWKDKLISQLSLKVGRQELVYDDVRLLGNLDWLQQGRRFDAAVLKAGKGPWQFDLGIAFNQNSDAAGVKGTFYTPGNVPAYVASTTGSVLPVPAGFVPTSGKGGAPQLVSAVSTNGQTQQFKSLQYLYAARRWKTVTASGLLFKDDFQKYRIDSIGSQAVGWAYGRRYDVKGVNSRFTYGAMVTGSDKRWQWQAFAYGQSGHTATGQSLSASYWGVNASIRQGKWWIGPGFERLSGNNTVDPDGKDHRFDPLYGTPHKHWGYMDYFYVATGAPAGGLNDAFLKARYLINKRFTATLDIHHFSLASPVRNMLDGSRLAGQLGQEIDLVVTGTVTKYATLEAGYSWLRGTDSLEYVKLGTAGQASHQAQWAYLMLNLRPEFLH</sequence>
<reference evidence="3 4" key="1">
    <citation type="submission" date="2016-10" db="EMBL/GenBank/DDBJ databases">
        <authorList>
            <person name="de Groot N.N."/>
        </authorList>
    </citation>
    <scope>NUCLEOTIDE SEQUENCE [LARGE SCALE GENOMIC DNA]</scope>
    <source>
        <strain evidence="3 4">DSM 21668</strain>
    </source>
</reference>
<evidence type="ECO:0000313" key="3">
    <source>
        <dbReference type="EMBL" id="SDM06891.1"/>
    </source>
</evidence>
<feature type="domain" description="Alginate export" evidence="2">
    <location>
        <begin position="27"/>
        <end position="168"/>
    </location>
</feature>
<dbReference type="OrthoDB" id="1070463at2"/>
<accession>A0A1G9Q827</accession>
<gene>
    <name evidence="3" type="ORF">SAMN04488090_2496</name>
</gene>
<dbReference type="EMBL" id="FNGS01000004">
    <property type="protein sequence ID" value="SDM06891.1"/>
    <property type="molecule type" value="Genomic_DNA"/>
</dbReference>
<evidence type="ECO:0000259" key="2">
    <source>
        <dbReference type="Pfam" id="PF13372"/>
    </source>
</evidence>